<dbReference type="PANTHER" id="PTHR30469">
    <property type="entry name" value="MULTIDRUG RESISTANCE PROTEIN MDTA"/>
    <property type="match status" value="1"/>
</dbReference>
<comment type="similarity">
    <text evidence="1">Belongs to the membrane fusion protein (MFP) (TC 8.A.1) family.</text>
</comment>
<dbReference type="EMBL" id="CP158367">
    <property type="protein sequence ID" value="XBX73907.1"/>
    <property type="molecule type" value="Genomic_DNA"/>
</dbReference>
<dbReference type="AlphaFoldDB" id="A0AAU7VIN5"/>
<dbReference type="NCBIfam" id="TIGR01730">
    <property type="entry name" value="RND_mfp"/>
    <property type="match status" value="1"/>
</dbReference>
<evidence type="ECO:0000259" key="3">
    <source>
        <dbReference type="Pfam" id="PF25917"/>
    </source>
</evidence>
<dbReference type="PANTHER" id="PTHR30469:SF15">
    <property type="entry name" value="HLYD FAMILY OF SECRETION PROTEINS"/>
    <property type="match status" value="1"/>
</dbReference>
<name>A0AAU7VIN5_9FIRM</name>
<dbReference type="SUPFAM" id="SSF111369">
    <property type="entry name" value="HlyD-like secretion proteins"/>
    <property type="match status" value="2"/>
</dbReference>
<dbReference type="Pfam" id="PF25917">
    <property type="entry name" value="BSH_RND"/>
    <property type="match status" value="1"/>
</dbReference>
<feature type="domain" description="YknX-like C-terminal permuted SH3-like" evidence="4">
    <location>
        <begin position="349"/>
        <end position="417"/>
    </location>
</feature>
<gene>
    <name evidence="5" type="ORF">PRVXT_001923</name>
</gene>
<dbReference type="InterPro" id="IPR058637">
    <property type="entry name" value="YknX-like_C"/>
</dbReference>
<protein>
    <submittedName>
        <fullName evidence="5">Efflux RND transporter periplasmic adaptor subunit</fullName>
    </submittedName>
</protein>
<evidence type="ECO:0000259" key="4">
    <source>
        <dbReference type="Pfam" id="PF25989"/>
    </source>
</evidence>
<accession>A0AAU7VIN5</accession>
<dbReference type="GO" id="GO:1990281">
    <property type="term" value="C:efflux pump complex"/>
    <property type="evidence" value="ECO:0007669"/>
    <property type="project" value="TreeGrafter"/>
</dbReference>
<reference evidence="5" key="2">
    <citation type="submission" date="2024-06" db="EMBL/GenBank/DDBJ databases">
        <authorList>
            <person name="Petrova K.O."/>
            <person name="Toshchakov S.V."/>
            <person name="Boltjanskaja Y.V."/>
            <person name="Kevbrin V."/>
        </authorList>
    </citation>
    <scope>NUCLEOTIDE SEQUENCE</scope>
    <source>
        <strain evidence="5">Z-910T</strain>
    </source>
</reference>
<sequence length="422" mass="47334">MKIPKSKKFFLAVAGIALVSLGVVISLVNAEEETVIKQEEARLPLVETKELKPTDIQEVLNTIGFFVPENDWRVTPDTIGTVEKVLVSEGDIVSQGDLLFQLDNSTQKDRVNEAQRDLNDARNNLHEAQQEESWSLKTAQDNLEEAQEYEQEKKEELEEARKDYEEGEITKLQLERYEDRYEIAQRRTERAEEVVDSVKEDDSGNVQEAFYEEQVKWAERLLERAEDEYEKTYVQSPASGEVLKIRISEGDTANPVNPAIVIVSEGRVHISTSVSEQYIVNLSEGESADVVIPAISNEKVTATITEVGIVPEEGGRFYPVNLVLDDEVDNLRVGMNAQLELPIVSKLDVLAVPRHAIIEEDEEEYVYVIDEENIAKLKPVTSGISQNGLVHVEGLEEGDNVVVAGLSQVDDGVEVEVVREDK</sequence>
<dbReference type="Gene3D" id="2.40.50.100">
    <property type="match status" value="1"/>
</dbReference>
<dbReference type="InterPro" id="IPR006143">
    <property type="entry name" value="RND_pump_MFP"/>
</dbReference>
<dbReference type="InterPro" id="IPR058625">
    <property type="entry name" value="MdtA-like_BSH"/>
</dbReference>
<dbReference type="Gene3D" id="2.40.30.170">
    <property type="match status" value="1"/>
</dbReference>
<dbReference type="Pfam" id="PF25989">
    <property type="entry name" value="YknX_C"/>
    <property type="match status" value="1"/>
</dbReference>
<evidence type="ECO:0000256" key="2">
    <source>
        <dbReference type="SAM" id="Coils"/>
    </source>
</evidence>
<feature type="domain" description="Multidrug resistance protein MdtA-like barrel-sandwich hybrid" evidence="3">
    <location>
        <begin position="74"/>
        <end position="263"/>
    </location>
</feature>
<proteinExistence type="inferred from homology"/>
<feature type="coiled-coil region" evidence="2">
    <location>
        <begin position="104"/>
        <end position="235"/>
    </location>
</feature>
<organism evidence="5">
    <name type="scientific">Proteinivorax tanatarense</name>
    <dbReference type="NCBI Taxonomy" id="1260629"/>
    <lineage>
        <taxon>Bacteria</taxon>
        <taxon>Bacillati</taxon>
        <taxon>Bacillota</taxon>
        <taxon>Clostridia</taxon>
        <taxon>Eubacteriales</taxon>
        <taxon>Proteinivoracaceae</taxon>
        <taxon>Proteinivorax</taxon>
    </lineage>
</organism>
<dbReference type="RefSeq" id="WP_350342669.1">
    <property type="nucleotide sequence ID" value="NZ_CP158367.1"/>
</dbReference>
<keyword evidence="2" id="KW-0175">Coiled coil</keyword>
<evidence type="ECO:0000256" key="1">
    <source>
        <dbReference type="ARBA" id="ARBA00009477"/>
    </source>
</evidence>
<evidence type="ECO:0000313" key="5">
    <source>
        <dbReference type="EMBL" id="XBX73907.1"/>
    </source>
</evidence>
<dbReference type="Gene3D" id="2.40.420.20">
    <property type="match status" value="1"/>
</dbReference>
<reference evidence="5" key="1">
    <citation type="journal article" date="2013" name="Extremophiles">
        <title>Proteinivorax tanatarense gen. nov., sp. nov., an anaerobic, haloalkaliphilic, proteolytic bacterium isolated from a decaying algal bloom, and proposal of Proteinivoraceae fam. nov.</title>
        <authorList>
            <person name="Kevbrin V."/>
            <person name="Boltyanskaya Y."/>
            <person name="Zhilina T."/>
            <person name="Kolganova T."/>
            <person name="Lavrentjeva E."/>
            <person name="Kuznetsov B."/>
        </authorList>
    </citation>
    <scope>NUCLEOTIDE SEQUENCE</scope>
    <source>
        <strain evidence="5">Z-910T</strain>
    </source>
</reference>
<dbReference type="GO" id="GO:0015562">
    <property type="term" value="F:efflux transmembrane transporter activity"/>
    <property type="evidence" value="ECO:0007669"/>
    <property type="project" value="TreeGrafter"/>
</dbReference>